<dbReference type="AlphaFoldDB" id="A0A5C6M3B7"/>
<evidence type="ECO:0000313" key="2">
    <source>
        <dbReference type="Proteomes" id="UP000321083"/>
    </source>
</evidence>
<name>A0A5C6M3B7_9PLAN</name>
<feature type="non-terminal residue" evidence="1">
    <location>
        <position position="87"/>
    </location>
</feature>
<organism evidence="1 2">
    <name type="scientific">Planctomyces bekefii</name>
    <dbReference type="NCBI Taxonomy" id="1653850"/>
    <lineage>
        <taxon>Bacteria</taxon>
        <taxon>Pseudomonadati</taxon>
        <taxon>Planctomycetota</taxon>
        <taxon>Planctomycetia</taxon>
        <taxon>Planctomycetales</taxon>
        <taxon>Planctomycetaceae</taxon>
        <taxon>Planctomyces</taxon>
    </lineage>
</organism>
<accession>A0A5C6M3B7</accession>
<gene>
    <name evidence="1" type="ORF">E3A20_21750</name>
</gene>
<reference evidence="1 2" key="2">
    <citation type="submission" date="2019-08" db="EMBL/GenBank/DDBJ databases">
        <authorList>
            <person name="Henke P."/>
        </authorList>
    </citation>
    <scope>NUCLEOTIDE SEQUENCE [LARGE SCALE GENOMIC DNA]</scope>
    <source>
        <strain evidence="1">Phe10_nw2017</strain>
    </source>
</reference>
<protein>
    <submittedName>
        <fullName evidence="1">Uncharacterized protein</fullName>
    </submittedName>
</protein>
<dbReference type="Proteomes" id="UP000321083">
    <property type="component" value="Unassembled WGS sequence"/>
</dbReference>
<proteinExistence type="predicted"/>
<evidence type="ECO:0000313" key="1">
    <source>
        <dbReference type="EMBL" id="TWW08693.1"/>
    </source>
</evidence>
<sequence>MPAEGLAFPFAERAFKQLTHTASFAGQEFGGMHQKGHTDHLKILSANTSHVSREPSMSAIKQQAFLSLAAWFLQHISCTVAGMPGKT</sequence>
<reference evidence="1 2" key="1">
    <citation type="submission" date="2019-08" db="EMBL/GenBank/DDBJ databases">
        <title>100 year-old enigma solved: identification of Planctomyces bekefii, the type genus and species of the phylum Planctomycetes.</title>
        <authorList>
            <person name="Svetlana D.N."/>
            <person name="Overmann J."/>
        </authorList>
    </citation>
    <scope>NUCLEOTIDE SEQUENCE [LARGE SCALE GENOMIC DNA]</scope>
    <source>
        <strain evidence="1">Phe10_nw2017</strain>
    </source>
</reference>
<dbReference type="EMBL" id="SRHE01000546">
    <property type="protein sequence ID" value="TWW08693.1"/>
    <property type="molecule type" value="Genomic_DNA"/>
</dbReference>
<keyword evidence="2" id="KW-1185">Reference proteome</keyword>
<comment type="caution">
    <text evidence="1">The sequence shown here is derived from an EMBL/GenBank/DDBJ whole genome shotgun (WGS) entry which is preliminary data.</text>
</comment>